<dbReference type="CDD" id="cd00002">
    <property type="entry name" value="YbaK_deacylase"/>
    <property type="match status" value="1"/>
</dbReference>
<evidence type="ECO:0000256" key="4">
    <source>
        <dbReference type="PIRNR" id="PIRNR006181"/>
    </source>
</evidence>
<dbReference type="RefSeq" id="WP_181338643.1">
    <property type="nucleotide sequence ID" value="NZ_JAAKDE010000002.1"/>
</dbReference>
<comment type="caution">
    <text evidence="6">The sequence shown here is derived from an EMBL/GenBank/DDBJ whole genome shotgun (WGS) entry which is preliminary data.</text>
</comment>
<dbReference type="AlphaFoldDB" id="A0A8J6HZF9"/>
<dbReference type="Proteomes" id="UP000657177">
    <property type="component" value="Unassembled WGS sequence"/>
</dbReference>
<comment type="similarity">
    <text evidence="1 4">Belongs to the prolyl-tRNA editing family. YbaK/EbsC subfamily.</text>
</comment>
<proteinExistence type="inferred from homology"/>
<dbReference type="PIRSF" id="PIRSF006181">
    <property type="entry name" value="EbsC_YbaK"/>
    <property type="match status" value="1"/>
</dbReference>
<evidence type="ECO:0000259" key="5">
    <source>
        <dbReference type="Pfam" id="PF04073"/>
    </source>
</evidence>
<dbReference type="InterPro" id="IPR004369">
    <property type="entry name" value="Prolyl-tRNA_editing_YbaK/EbsC"/>
</dbReference>
<dbReference type="SUPFAM" id="SSF55826">
    <property type="entry name" value="YbaK/ProRS associated domain"/>
    <property type="match status" value="1"/>
</dbReference>
<dbReference type="EMBL" id="JAAKDE010000002">
    <property type="protein sequence ID" value="MBA2132188.1"/>
    <property type="molecule type" value="Genomic_DNA"/>
</dbReference>
<keyword evidence="7" id="KW-1185">Reference proteome</keyword>
<dbReference type="NCBIfam" id="TIGR00011">
    <property type="entry name" value="YbaK_EbsC"/>
    <property type="match status" value="1"/>
</dbReference>
<reference evidence="6" key="1">
    <citation type="submission" date="2020-06" db="EMBL/GenBank/DDBJ databases">
        <title>Novel chitinolytic bacterium.</title>
        <authorList>
            <person name="Ungkulpasvich U."/>
            <person name="Kosugi A."/>
            <person name="Uke A."/>
        </authorList>
    </citation>
    <scope>NUCLEOTIDE SEQUENCE</scope>
    <source>
        <strain evidence="6">UUS1-1</strain>
    </source>
</reference>
<evidence type="ECO:0000256" key="1">
    <source>
        <dbReference type="ARBA" id="ARBA00009798"/>
    </source>
</evidence>
<dbReference type="GO" id="GO:0006412">
    <property type="term" value="P:translation"/>
    <property type="evidence" value="ECO:0007669"/>
    <property type="project" value="UniProtKB-KW"/>
</dbReference>
<dbReference type="InterPro" id="IPR036754">
    <property type="entry name" value="YbaK/aa-tRNA-synt-asso_dom_sf"/>
</dbReference>
<sequence length="164" mass="18405">MGDKAKYPVTPAIRFLRAAKVSYTEHLYRYEDRGGTEVAARELGIPEHATIKTLIMEDEKKKPLIILMHGDLEVSTKELARLLGVKTIQPCTPETANKHSGYLVGGTSPFGIRHRMPVYMEATILDLPRIYINGGKRGFLVEMDPQDLVKLLNPQLVKVGIKKH</sequence>
<dbReference type="Pfam" id="PF04073">
    <property type="entry name" value="tRNA_edit"/>
    <property type="match status" value="1"/>
</dbReference>
<evidence type="ECO:0000313" key="6">
    <source>
        <dbReference type="EMBL" id="MBA2132188.1"/>
    </source>
</evidence>
<dbReference type="GO" id="GO:0002161">
    <property type="term" value="F:aminoacyl-tRNA deacylase activity"/>
    <property type="evidence" value="ECO:0007669"/>
    <property type="project" value="InterPro"/>
</dbReference>
<dbReference type="PANTHER" id="PTHR30411">
    <property type="entry name" value="CYTOPLASMIC PROTEIN"/>
    <property type="match status" value="1"/>
</dbReference>
<evidence type="ECO:0000313" key="7">
    <source>
        <dbReference type="Proteomes" id="UP000657177"/>
    </source>
</evidence>
<dbReference type="PANTHER" id="PTHR30411:SF0">
    <property type="entry name" value="CYS-TRNA(PRO)_CYS-TRNA(CYS) DEACYLASE YBAK"/>
    <property type="match status" value="1"/>
</dbReference>
<keyword evidence="2 4" id="KW-0648">Protein biosynthesis</keyword>
<protein>
    <recommendedName>
        <fullName evidence="4">Cys-tRNA(Pro)/Cys-tRNA(Cys) deacylase</fullName>
        <ecNumber evidence="4">4.2.-.-</ecNumber>
    </recommendedName>
</protein>
<evidence type="ECO:0000256" key="2">
    <source>
        <dbReference type="ARBA" id="ARBA00022917"/>
    </source>
</evidence>
<dbReference type="EC" id="4.2.-.-" evidence="4"/>
<keyword evidence="3 4" id="KW-0456">Lyase</keyword>
<gene>
    <name evidence="6" type="primary">ybaK</name>
    <name evidence="6" type="ORF">G5B42_01280</name>
</gene>
<dbReference type="Gene3D" id="3.90.960.10">
    <property type="entry name" value="YbaK/aminoacyl-tRNA synthetase-associated domain"/>
    <property type="match status" value="1"/>
</dbReference>
<name>A0A8J6HZF9_9FIRM</name>
<feature type="domain" description="YbaK/aminoacyl-tRNA synthetase-associated" evidence="5">
    <location>
        <begin position="36"/>
        <end position="151"/>
    </location>
</feature>
<organism evidence="6 7">
    <name type="scientific">Capillibacterium thermochitinicola</name>
    <dbReference type="NCBI Taxonomy" id="2699427"/>
    <lineage>
        <taxon>Bacteria</taxon>
        <taxon>Bacillati</taxon>
        <taxon>Bacillota</taxon>
        <taxon>Capillibacterium</taxon>
    </lineage>
</organism>
<dbReference type="GO" id="GO:0016829">
    <property type="term" value="F:lyase activity"/>
    <property type="evidence" value="ECO:0007669"/>
    <property type="project" value="UniProtKB-KW"/>
</dbReference>
<accession>A0A8J6HZF9</accession>
<dbReference type="InterPro" id="IPR007214">
    <property type="entry name" value="YbaK/aa-tRNA-synth-assoc-dom"/>
</dbReference>
<evidence type="ECO:0000256" key="3">
    <source>
        <dbReference type="ARBA" id="ARBA00023239"/>
    </source>
</evidence>